<sequence>MGGPETVLERPEVVSGRFEPSMDEEEYHAHPALSASGMKVLLRSPKHFRLARTENRAPKKEFDVGHAAHKLILGVGMPIVEIPAGLLSGQYASVSSAKAKAWVEDARAEGKVPLKPREFQAVRRMADAVLTNVKARRVLEAAPWREVSLFGEDEATGVQVRSRLDALGEGVLADVKTTPDVSAWKITNAVVDLGYDLSAEMYRQMVIRVLGYDPGPMNLIFVEKELPHEVRVVRLADPAWRVGGEAKIRAALDVFAWCSEQGVWPGDDEDGGEIRDLPVPAWYERQTAMTDEEGWL</sequence>
<accession>A0A1H1XHG2</accession>
<evidence type="ECO:0000313" key="3">
    <source>
        <dbReference type="EMBL" id="SDT08673.1"/>
    </source>
</evidence>
<dbReference type="InterPro" id="IPR011604">
    <property type="entry name" value="PDDEXK-like_dom_sf"/>
</dbReference>
<gene>
    <name evidence="2" type="ORF">SAMN04489809_0043</name>
    <name evidence="3" type="ORF">SAMN04489809_3478</name>
</gene>
<evidence type="ECO:0000259" key="1">
    <source>
        <dbReference type="Pfam" id="PF12684"/>
    </source>
</evidence>
<dbReference type="Pfam" id="PF12684">
    <property type="entry name" value="DUF3799"/>
    <property type="match status" value="1"/>
</dbReference>
<dbReference type="AlphaFoldDB" id="A0A1H1XHG2"/>
<dbReference type="GeneID" id="36300683"/>
<dbReference type="InterPro" id="IPR024432">
    <property type="entry name" value="Put_RecE_PDDEXK-like_dom"/>
</dbReference>
<dbReference type="EMBL" id="LT629770">
    <property type="protein sequence ID" value="SDT08673.1"/>
    <property type="molecule type" value="Genomic_DNA"/>
</dbReference>
<dbReference type="EMBL" id="LT629770">
    <property type="protein sequence ID" value="SDR71351.1"/>
    <property type="molecule type" value="Genomic_DNA"/>
</dbReference>
<dbReference type="RefSeq" id="WP_060921051.1">
    <property type="nucleotide sequence ID" value="NZ_LT629770.1"/>
</dbReference>
<dbReference type="Gene3D" id="3.90.320.10">
    <property type="match status" value="1"/>
</dbReference>
<evidence type="ECO:0000313" key="2">
    <source>
        <dbReference type="EMBL" id="SDR71351.1"/>
    </source>
</evidence>
<protein>
    <recommendedName>
        <fullName evidence="1">Putative exodeoxyribonuclease 8 PDDEXK-like domain-containing protein</fullName>
    </recommendedName>
</protein>
<feature type="domain" description="Putative exodeoxyribonuclease 8 PDDEXK-like" evidence="1">
    <location>
        <begin position="34"/>
        <end position="267"/>
    </location>
</feature>
<dbReference type="Proteomes" id="UP000182126">
    <property type="component" value="Chromosome I"/>
</dbReference>
<proteinExistence type="predicted"/>
<evidence type="ECO:0000313" key="4">
    <source>
        <dbReference type="Proteomes" id="UP000182126"/>
    </source>
</evidence>
<name>A0A1H1XHG2_9MICO</name>
<reference evidence="3 4" key="1">
    <citation type="submission" date="2016-10" db="EMBL/GenBank/DDBJ databases">
        <authorList>
            <person name="de Groot N.N."/>
        </authorList>
    </citation>
    <scope>NUCLEOTIDE SEQUENCE [LARGE SCALE GENOMIC DNA]</scope>
    <source>
        <strain evidence="3 4">DSM 15019</strain>
    </source>
</reference>
<organism evidence="3 4">
    <name type="scientific">Microbacterium paraoxydans</name>
    <dbReference type="NCBI Taxonomy" id="199592"/>
    <lineage>
        <taxon>Bacteria</taxon>
        <taxon>Bacillati</taxon>
        <taxon>Actinomycetota</taxon>
        <taxon>Actinomycetes</taxon>
        <taxon>Micrococcales</taxon>
        <taxon>Microbacteriaceae</taxon>
        <taxon>Microbacterium</taxon>
    </lineage>
</organism>